<reference evidence="4" key="1">
    <citation type="submission" date="2016-10" db="EMBL/GenBank/DDBJ databases">
        <authorList>
            <person name="Varghese N."/>
            <person name="Submissions S."/>
        </authorList>
    </citation>
    <scope>NUCLEOTIDE SEQUENCE [LARGE SCALE GENOMIC DNA]</scope>
    <source>
        <strain evidence="4">DSM 8987</strain>
    </source>
</reference>
<dbReference type="Pfam" id="PF07521">
    <property type="entry name" value="RMMBL"/>
    <property type="match status" value="1"/>
</dbReference>
<evidence type="ECO:0000259" key="2">
    <source>
        <dbReference type="Pfam" id="PF10996"/>
    </source>
</evidence>
<proteinExistence type="predicted"/>
<feature type="domain" description="Zn-dependent metallo-hydrolase RNA specificity" evidence="1">
    <location>
        <begin position="47"/>
        <end position="97"/>
    </location>
</feature>
<dbReference type="Gene3D" id="3.40.50.10890">
    <property type="match status" value="1"/>
</dbReference>
<dbReference type="AlphaFoldDB" id="A0A1G7DW50"/>
<evidence type="ECO:0000313" key="3">
    <source>
        <dbReference type="EMBL" id="SDE55612.1"/>
    </source>
</evidence>
<dbReference type="InterPro" id="IPR036866">
    <property type="entry name" value="RibonucZ/Hydroxyglut_hydro"/>
</dbReference>
<evidence type="ECO:0000313" key="4">
    <source>
        <dbReference type="Proteomes" id="UP000243205"/>
    </source>
</evidence>
<name>A0A1G7DW50_9BACT</name>
<dbReference type="STRING" id="57664.SAMN05661003_1162"/>
<dbReference type="InterPro" id="IPR011108">
    <property type="entry name" value="RMMBL"/>
</dbReference>
<gene>
    <name evidence="3" type="ORF">SAMN05661003_1162</name>
</gene>
<dbReference type="EMBL" id="FNAQ01000016">
    <property type="protein sequence ID" value="SDE55612.1"/>
    <property type="molecule type" value="Genomic_DNA"/>
</dbReference>
<accession>A0A1G7DW50</accession>
<dbReference type="Gene3D" id="3.60.15.10">
    <property type="entry name" value="Ribonuclease Z/Hydroxyacylglutathione hydrolase-like"/>
    <property type="match status" value="1"/>
</dbReference>
<sequence length="111" mass="12453">MRHHLRNRIGDPRTTILMTSWQAPNTLGRKLVEKQSPVRIFGEGFEVLTGFSGYADRVGLVEFVQVMEKKPQRTFIVHDEAESSANLAKTLGDELGITGIELPEAEQIFSL</sequence>
<organism evidence="3 4">
    <name type="scientific">Desulfuromonas thiophila</name>
    <dbReference type="NCBI Taxonomy" id="57664"/>
    <lineage>
        <taxon>Bacteria</taxon>
        <taxon>Pseudomonadati</taxon>
        <taxon>Thermodesulfobacteriota</taxon>
        <taxon>Desulfuromonadia</taxon>
        <taxon>Desulfuromonadales</taxon>
        <taxon>Desulfuromonadaceae</taxon>
        <taxon>Desulfuromonas</taxon>
    </lineage>
</organism>
<keyword evidence="4" id="KW-1185">Reference proteome</keyword>
<dbReference type="Pfam" id="PF10996">
    <property type="entry name" value="Beta-Casp"/>
    <property type="match status" value="1"/>
</dbReference>
<protein>
    <submittedName>
        <fullName evidence="3">Beta-Casp domain-containing protein</fullName>
    </submittedName>
</protein>
<evidence type="ECO:0000259" key="1">
    <source>
        <dbReference type="Pfam" id="PF07521"/>
    </source>
</evidence>
<feature type="domain" description="Beta-Casp" evidence="2">
    <location>
        <begin position="1"/>
        <end position="31"/>
    </location>
</feature>
<dbReference type="Proteomes" id="UP000243205">
    <property type="component" value="Unassembled WGS sequence"/>
</dbReference>
<dbReference type="InterPro" id="IPR022712">
    <property type="entry name" value="Beta_Casp"/>
</dbReference>
<dbReference type="SUPFAM" id="SSF56281">
    <property type="entry name" value="Metallo-hydrolase/oxidoreductase"/>
    <property type="match status" value="1"/>
</dbReference>